<dbReference type="Gene3D" id="3.90.1200.10">
    <property type="match status" value="1"/>
</dbReference>
<protein>
    <submittedName>
        <fullName evidence="1">Aminoglycoside/hydroxyurea antibiotic resistance kinase</fullName>
    </submittedName>
</protein>
<reference evidence="1 2" key="1">
    <citation type="submission" date="2017-03" db="EMBL/GenBank/DDBJ databases">
        <authorList>
            <person name="Afonso C.L."/>
            <person name="Miller P.J."/>
            <person name="Scott M.A."/>
            <person name="Spackman E."/>
            <person name="Goraichik I."/>
            <person name="Dimitrov K.M."/>
            <person name="Suarez D.L."/>
            <person name="Swayne D.E."/>
        </authorList>
    </citation>
    <scope>NUCLEOTIDE SEQUENCE [LARGE SCALE GENOMIC DNA]</scope>
    <source>
        <strain evidence="1 2">CECT 7680</strain>
    </source>
</reference>
<dbReference type="SUPFAM" id="SSF56112">
    <property type="entry name" value="Protein kinase-like (PK-like)"/>
    <property type="match status" value="1"/>
</dbReference>
<dbReference type="GO" id="GO:0016301">
    <property type="term" value="F:kinase activity"/>
    <property type="evidence" value="ECO:0007669"/>
    <property type="project" value="UniProtKB-KW"/>
</dbReference>
<dbReference type="AlphaFoldDB" id="A0A1Y5S276"/>
<dbReference type="Proteomes" id="UP000193409">
    <property type="component" value="Unassembled WGS sequence"/>
</dbReference>
<accession>A0A1Y5S276</accession>
<dbReference type="GO" id="GO:0016773">
    <property type="term" value="F:phosphotransferase activity, alcohol group as acceptor"/>
    <property type="evidence" value="ECO:0007669"/>
    <property type="project" value="InterPro"/>
</dbReference>
<gene>
    <name evidence="1" type="ORF">PSA7680_01489</name>
</gene>
<keyword evidence="1" id="KW-0418">Kinase</keyword>
<organism evidence="1 2">
    <name type="scientific">Pseudoruegeria aquimaris</name>
    <dbReference type="NCBI Taxonomy" id="393663"/>
    <lineage>
        <taxon>Bacteria</taxon>
        <taxon>Pseudomonadati</taxon>
        <taxon>Pseudomonadota</taxon>
        <taxon>Alphaproteobacteria</taxon>
        <taxon>Rhodobacterales</taxon>
        <taxon>Roseobacteraceae</taxon>
        <taxon>Pseudoruegeria</taxon>
    </lineage>
</organism>
<dbReference type="GO" id="GO:0019748">
    <property type="term" value="P:secondary metabolic process"/>
    <property type="evidence" value="ECO:0007669"/>
    <property type="project" value="InterPro"/>
</dbReference>
<evidence type="ECO:0000313" key="2">
    <source>
        <dbReference type="Proteomes" id="UP000193409"/>
    </source>
</evidence>
<sequence>MSPPGFPLTAPPPKLPGDLPPAWRIGDPRHVARTDIADVYRVTSRWGPAALKLFREGNARNEARAPAWLAEMAGPGVVRCFAHEPGRVLLQWLDGPALGDITRQGADRLADMELADLAGRLLSRKTTAQTDFPDLAAWTEGLWAFKPADWWQPEDVAALHAARKIARRLLDTAPTPCLLHGDLHHDNVIRTGWGCVAIDPKGIRGDPAFELANAFRNPKGFVGRLDPACQTGRLALFAQATGLERGRIAGWAMVKCLLSSAWAGEDTTLVRFNLDVYRTLRGAFADVAPLS</sequence>
<evidence type="ECO:0000313" key="1">
    <source>
        <dbReference type="EMBL" id="SLN30998.1"/>
    </source>
</evidence>
<keyword evidence="1" id="KW-0808">Transferase</keyword>
<dbReference type="EMBL" id="FWFQ01000008">
    <property type="protein sequence ID" value="SLN30998.1"/>
    <property type="molecule type" value="Genomic_DNA"/>
</dbReference>
<dbReference type="Pfam" id="PF04655">
    <property type="entry name" value="APH_6_hur"/>
    <property type="match status" value="1"/>
</dbReference>
<dbReference type="InterPro" id="IPR006748">
    <property type="entry name" value="NH2Glyco/OHUrea_AB-resist_kin"/>
</dbReference>
<proteinExistence type="predicted"/>
<keyword evidence="2" id="KW-1185">Reference proteome</keyword>
<name>A0A1Y5S276_9RHOB</name>
<dbReference type="InterPro" id="IPR011009">
    <property type="entry name" value="Kinase-like_dom_sf"/>
</dbReference>
<dbReference type="RefSeq" id="WP_085868034.1">
    <property type="nucleotide sequence ID" value="NZ_FWFQ01000008.1"/>
</dbReference>